<organism evidence="2 3">
    <name type="scientific">Fodinibius salinus</name>
    <dbReference type="NCBI Taxonomy" id="860790"/>
    <lineage>
        <taxon>Bacteria</taxon>
        <taxon>Pseudomonadati</taxon>
        <taxon>Balneolota</taxon>
        <taxon>Balneolia</taxon>
        <taxon>Balneolales</taxon>
        <taxon>Balneolaceae</taxon>
        <taxon>Fodinibius</taxon>
    </lineage>
</organism>
<dbReference type="AlphaFoldDB" id="A0A5D3YJQ5"/>
<evidence type="ECO:0000313" key="3">
    <source>
        <dbReference type="Proteomes" id="UP000324595"/>
    </source>
</evidence>
<dbReference type="EMBL" id="VNHY01000002">
    <property type="protein sequence ID" value="TYP93680.1"/>
    <property type="molecule type" value="Genomic_DNA"/>
</dbReference>
<evidence type="ECO:0000313" key="2">
    <source>
        <dbReference type="EMBL" id="TYP93680.1"/>
    </source>
</evidence>
<protein>
    <submittedName>
        <fullName evidence="2">Uncharacterized protein</fullName>
    </submittedName>
</protein>
<name>A0A5D3YJQ5_9BACT</name>
<proteinExistence type="predicted"/>
<sequence>MFKFKESKPFSPVIAALPDQDTGTSEDDDSTVES</sequence>
<gene>
    <name evidence="2" type="ORF">LX73_1389</name>
</gene>
<reference evidence="2 3" key="1">
    <citation type="submission" date="2019-07" db="EMBL/GenBank/DDBJ databases">
        <title>Genomic Encyclopedia of Archaeal and Bacterial Type Strains, Phase II (KMG-II): from individual species to whole genera.</title>
        <authorList>
            <person name="Goeker M."/>
        </authorList>
    </citation>
    <scope>NUCLEOTIDE SEQUENCE [LARGE SCALE GENOMIC DNA]</scope>
    <source>
        <strain evidence="2 3">DSM 21935</strain>
    </source>
</reference>
<evidence type="ECO:0000256" key="1">
    <source>
        <dbReference type="SAM" id="MobiDB-lite"/>
    </source>
</evidence>
<dbReference type="Proteomes" id="UP000324595">
    <property type="component" value="Unassembled WGS sequence"/>
</dbReference>
<feature type="compositionally biased region" description="Acidic residues" evidence="1">
    <location>
        <begin position="24"/>
        <end position="34"/>
    </location>
</feature>
<accession>A0A5D3YJQ5</accession>
<keyword evidence="3" id="KW-1185">Reference proteome</keyword>
<comment type="caution">
    <text evidence="2">The sequence shown here is derived from an EMBL/GenBank/DDBJ whole genome shotgun (WGS) entry which is preliminary data.</text>
</comment>
<feature type="region of interest" description="Disordered" evidence="1">
    <location>
        <begin position="1"/>
        <end position="34"/>
    </location>
</feature>